<feature type="transmembrane region" description="Helical" evidence="11">
    <location>
        <begin position="371"/>
        <end position="389"/>
    </location>
</feature>
<dbReference type="AlphaFoldDB" id="A0A1G6IHI9"/>
<feature type="transmembrane region" description="Helical" evidence="11">
    <location>
        <begin position="335"/>
        <end position="359"/>
    </location>
</feature>
<dbReference type="GO" id="GO:0005886">
    <property type="term" value="C:plasma membrane"/>
    <property type="evidence" value="ECO:0007669"/>
    <property type="project" value="UniProtKB-SubCell"/>
</dbReference>
<evidence type="ECO:0000256" key="7">
    <source>
        <dbReference type="ARBA" id="ARBA00022777"/>
    </source>
</evidence>
<evidence type="ECO:0000256" key="8">
    <source>
        <dbReference type="ARBA" id="ARBA00022840"/>
    </source>
</evidence>
<dbReference type="InterPro" id="IPR005467">
    <property type="entry name" value="His_kinase_dom"/>
</dbReference>
<evidence type="ECO:0000313" key="14">
    <source>
        <dbReference type="EMBL" id="SDC05921.1"/>
    </source>
</evidence>
<dbReference type="SUPFAM" id="SSF52172">
    <property type="entry name" value="CheY-like"/>
    <property type="match status" value="1"/>
</dbReference>
<protein>
    <recommendedName>
        <fullName evidence="3">histidine kinase</fullName>
        <ecNumber evidence="3">2.7.13.3</ecNumber>
    </recommendedName>
</protein>
<reference evidence="15" key="1">
    <citation type="submission" date="2016-10" db="EMBL/GenBank/DDBJ databases">
        <authorList>
            <person name="Varghese N."/>
            <person name="Submissions S."/>
        </authorList>
    </citation>
    <scope>NUCLEOTIDE SEQUENCE [LARGE SCALE GENOMIC DNA]</scope>
    <source>
        <strain evidence="15">DSM 21620</strain>
    </source>
</reference>
<keyword evidence="11" id="KW-0472">Membrane</keyword>
<keyword evidence="6" id="KW-0547">Nucleotide-binding</keyword>
<evidence type="ECO:0000256" key="2">
    <source>
        <dbReference type="ARBA" id="ARBA00004651"/>
    </source>
</evidence>
<dbReference type="CDD" id="cd00082">
    <property type="entry name" value="HisKA"/>
    <property type="match status" value="1"/>
</dbReference>
<evidence type="ECO:0000259" key="12">
    <source>
        <dbReference type="PROSITE" id="PS50109"/>
    </source>
</evidence>
<dbReference type="InterPro" id="IPR004358">
    <property type="entry name" value="Sig_transdc_His_kin-like_C"/>
</dbReference>
<dbReference type="Pfam" id="PF00512">
    <property type="entry name" value="HisKA"/>
    <property type="match status" value="1"/>
</dbReference>
<dbReference type="OrthoDB" id="9809348at2"/>
<dbReference type="SMART" id="SM00387">
    <property type="entry name" value="HATPase_c"/>
    <property type="match status" value="2"/>
</dbReference>
<dbReference type="PANTHER" id="PTHR43047">
    <property type="entry name" value="TWO-COMPONENT HISTIDINE PROTEIN KINASE"/>
    <property type="match status" value="1"/>
</dbReference>
<name>A0A1G6IHI9_9BACI</name>
<feature type="domain" description="Response regulatory" evidence="13">
    <location>
        <begin position="669"/>
        <end position="785"/>
    </location>
</feature>
<dbReference type="PRINTS" id="PR00344">
    <property type="entry name" value="BCTRLSENSOR"/>
</dbReference>
<dbReference type="InterPro" id="IPR003594">
    <property type="entry name" value="HATPase_dom"/>
</dbReference>
<dbReference type="PANTHER" id="PTHR43047:SF72">
    <property type="entry name" value="OSMOSENSING HISTIDINE PROTEIN KINASE SLN1"/>
    <property type="match status" value="1"/>
</dbReference>
<keyword evidence="5" id="KW-0808">Transferase</keyword>
<keyword evidence="7 14" id="KW-0418">Kinase</keyword>
<dbReference type="Gene3D" id="1.10.287.130">
    <property type="match status" value="1"/>
</dbReference>
<comment type="catalytic activity">
    <reaction evidence="1">
        <text>ATP + protein L-histidine = ADP + protein N-phospho-L-histidine.</text>
        <dbReference type="EC" id="2.7.13.3"/>
    </reaction>
</comment>
<dbReference type="InterPro" id="IPR003661">
    <property type="entry name" value="HisK_dim/P_dom"/>
</dbReference>
<dbReference type="GO" id="GO:0000155">
    <property type="term" value="F:phosphorelay sensor kinase activity"/>
    <property type="evidence" value="ECO:0007669"/>
    <property type="project" value="InterPro"/>
</dbReference>
<proteinExistence type="predicted"/>
<evidence type="ECO:0000256" key="9">
    <source>
        <dbReference type="ARBA" id="ARBA00023012"/>
    </source>
</evidence>
<dbReference type="Gene3D" id="3.40.50.2300">
    <property type="match status" value="1"/>
</dbReference>
<organism evidence="14 15">
    <name type="scientific">Terribacillus halophilus</name>
    <dbReference type="NCBI Taxonomy" id="361279"/>
    <lineage>
        <taxon>Bacteria</taxon>
        <taxon>Bacillati</taxon>
        <taxon>Bacillota</taxon>
        <taxon>Bacilli</taxon>
        <taxon>Bacillales</taxon>
        <taxon>Bacillaceae</taxon>
        <taxon>Terribacillus</taxon>
    </lineage>
</organism>
<dbReference type="CDD" id="cd16922">
    <property type="entry name" value="HATPase_EvgS-ArcB-TorS-like"/>
    <property type="match status" value="1"/>
</dbReference>
<feature type="modified residue" description="4-aspartylphosphate" evidence="10">
    <location>
        <position position="718"/>
    </location>
</feature>
<keyword evidence="11" id="KW-0812">Transmembrane</keyword>
<evidence type="ECO:0000313" key="15">
    <source>
        <dbReference type="Proteomes" id="UP000198666"/>
    </source>
</evidence>
<evidence type="ECO:0000256" key="1">
    <source>
        <dbReference type="ARBA" id="ARBA00000085"/>
    </source>
</evidence>
<sequence>MKRSMKLIIILAFAAALTLGRIVWYHTQTPDVQPAAVGGQLDVRQIDFSNSHSITLDEGEWKLTSKADDPVYQPLPTYMKPEAAGTYEMNIQVDDQQSRYALSIRALYSDFTVYANDQLVYQTVDFEKGPPTPVSITDLRADQNGQINVKLRFDEFHGNERARSLINVGFGSSQQIQKETYQAGLLQFFVGAIIFIHALYAFVLYLMKPKKIGTLFFSIAAMAASLAVVTSDYNTLGYVMPLRHEWYVRTAYLSYISLSFFFLLFVVFTFTEAAFKWPFKILYFLFISYLIYILAAPIEFVRYVIGIAISLVVAFSIIFWILFRTVYLSGERALPLFLAGAAVATHVAWSVFVSNIPILEDTLRAAIKASFYPFDITMALVCFCSFWFLRFFQTETENKQYIEQLEMEQKRKDQFLANTSHELRTPLHGMMNMVQSVLQQENKLKERSRYQLELIHTISRKMSYLINDLIDVTQMTSNRVRLKPASISIAPILIGTVDMLRFMTDEKHVNIYLRMPDNLPSIYADEHRLTQIVTNMLHNALKFTPEGNITVDVSADESNLRVKVTDTGIGMDAKTQARIFLPYEKGENSISESEGIGLGLGISRQLAEMHGGSLTAESELGKGSVFTLSLPIGAAGADETIVENSSFTEIAASKQMHDSFVPVAVSGYRILAIDDDPVNLMVLRQALENDGYHIRTVASSAEFFQQLENARWDLLIIDVMMPEISGFQLTEIIRNRYSLTELPVLLLTARSQPEDIHAGFQAGANEYVTKPVDMLEMKTRIRSLLELKGSIEDRLRIEAAWLQAQIHPHFLFNTLNTIAALSSIDNDRMMRLLQEFGNYLQESFNGKNLSSTVPIEKELELVHSYLYIQKERFGERLRVNWQIDRELQFSIPPLTLQPLVENAVLHGLQPKEEGGTILIHLFKKGSNAIIHIKDDGVGIPPAKQRLLNTSDGHKDSIGLINTHVRLQKWNRCGLILCSEEGLGTTIQISIPLIDENEKTSPPEIKERDAP</sequence>
<dbReference type="GO" id="GO:0005524">
    <property type="term" value="F:ATP binding"/>
    <property type="evidence" value="ECO:0007669"/>
    <property type="project" value="UniProtKB-KW"/>
</dbReference>
<feature type="transmembrane region" description="Helical" evidence="11">
    <location>
        <begin position="277"/>
        <end position="295"/>
    </location>
</feature>
<keyword evidence="8" id="KW-0067">ATP-binding</keyword>
<feature type="transmembrane region" description="Helical" evidence="11">
    <location>
        <begin position="251"/>
        <end position="270"/>
    </location>
</feature>
<dbReference type="Proteomes" id="UP000198666">
    <property type="component" value="Unassembled WGS sequence"/>
</dbReference>
<dbReference type="Pfam" id="PF00072">
    <property type="entry name" value="Response_reg"/>
    <property type="match status" value="1"/>
</dbReference>
<dbReference type="Pfam" id="PF02518">
    <property type="entry name" value="HATPase_c"/>
    <property type="match status" value="2"/>
</dbReference>
<feature type="domain" description="Histidine kinase" evidence="12">
    <location>
        <begin position="418"/>
        <end position="634"/>
    </location>
</feature>
<evidence type="ECO:0000256" key="10">
    <source>
        <dbReference type="PROSITE-ProRule" id="PRU00169"/>
    </source>
</evidence>
<dbReference type="InterPro" id="IPR036890">
    <property type="entry name" value="HATPase_C_sf"/>
</dbReference>
<keyword evidence="4 10" id="KW-0597">Phosphoprotein</keyword>
<dbReference type="SUPFAM" id="SSF55874">
    <property type="entry name" value="ATPase domain of HSP90 chaperone/DNA topoisomerase II/histidine kinase"/>
    <property type="match status" value="2"/>
</dbReference>
<dbReference type="InterPro" id="IPR036097">
    <property type="entry name" value="HisK_dim/P_sf"/>
</dbReference>
<accession>A0A1G6IHI9</accession>
<gene>
    <name evidence="14" type="ORF">SAMN05421663_101283</name>
</gene>
<dbReference type="RefSeq" id="WP_093725249.1">
    <property type="nucleotide sequence ID" value="NZ_FMZB01000001.1"/>
</dbReference>
<evidence type="ECO:0000256" key="5">
    <source>
        <dbReference type="ARBA" id="ARBA00022679"/>
    </source>
</evidence>
<keyword evidence="15" id="KW-1185">Reference proteome</keyword>
<dbReference type="PROSITE" id="PS50110">
    <property type="entry name" value="RESPONSE_REGULATORY"/>
    <property type="match status" value="1"/>
</dbReference>
<dbReference type="Gene3D" id="3.30.565.10">
    <property type="entry name" value="Histidine kinase-like ATPase, C-terminal domain"/>
    <property type="match status" value="2"/>
</dbReference>
<dbReference type="InterPro" id="IPR010559">
    <property type="entry name" value="Sig_transdc_His_kin_internal"/>
</dbReference>
<feature type="transmembrane region" description="Helical" evidence="11">
    <location>
        <begin position="185"/>
        <end position="205"/>
    </location>
</feature>
<comment type="subcellular location">
    <subcellularLocation>
        <location evidence="2">Cell membrane</location>
        <topology evidence="2">Multi-pass membrane protein</topology>
    </subcellularLocation>
</comment>
<dbReference type="Pfam" id="PF06580">
    <property type="entry name" value="His_kinase"/>
    <property type="match status" value="1"/>
</dbReference>
<keyword evidence="11" id="KW-1133">Transmembrane helix</keyword>
<keyword evidence="9" id="KW-0902">Two-component regulatory system</keyword>
<feature type="transmembrane region" description="Helical" evidence="11">
    <location>
        <begin position="301"/>
        <end position="323"/>
    </location>
</feature>
<dbReference type="InterPro" id="IPR001789">
    <property type="entry name" value="Sig_transdc_resp-reg_receiver"/>
</dbReference>
<dbReference type="EMBL" id="FMZB01000001">
    <property type="protein sequence ID" value="SDC05921.1"/>
    <property type="molecule type" value="Genomic_DNA"/>
</dbReference>
<evidence type="ECO:0000256" key="6">
    <source>
        <dbReference type="ARBA" id="ARBA00022741"/>
    </source>
</evidence>
<evidence type="ECO:0000256" key="4">
    <source>
        <dbReference type="ARBA" id="ARBA00022553"/>
    </source>
</evidence>
<feature type="transmembrane region" description="Helical" evidence="11">
    <location>
        <begin position="212"/>
        <end position="231"/>
    </location>
</feature>
<dbReference type="GO" id="GO:0009927">
    <property type="term" value="F:histidine phosphotransfer kinase activity"/>
    <property type="evidence" value="ECO:0007669"/>
    <property type="project" value="TreeGrafter"/>
</dbReference>
<evidence type="ECO:0000256" key="3">
    <source>
        <dbReference type="ARBA" id="ARBA00012438"/>
    </source>
</evidence>
<dbReference type="SUPFAM" id="SSF47384">
    <property type="entry name" value="Homodimeric domain of signal transducing histidine kinase"/>
    <property type="match status" value="1"/>
</dbReference>
<evidence type="ECO:0000259" key="13">
    <source>
        <dbReference type="PROSITE" id="PS50110"/>
    </source>
</evidence>
<dbReference type="SMART" id="SM00388">
    <property type="entry name" value="HisKA"/>
    <property type="match status" value="1"/>
</dbReference>
<dbReference type="EC" id="2.7.13.3" evidence="3"/>
<dbReference type="FunFam" id="3.30.565.10:FF:000006">
    <property type="entry name" value="Sensor histidine kinase WalK"/>
    <property type="match status" value="1"/>
</dbReference>
<dbReference type="InterPro" id="IPR011006">
    <property type="entry name" value="CheY-like_superfamily"/>
</dbReference>
<dbReference type="STRING" id="361279.SAMN05421663_101283"/>
<dbReference type="PROSITE" id="PS50109">
    <property type="entry name" value="HIS_KIN"/>
    <property type="match status" value="1"/>
</dbReference>
<evidence type="ECO:0000256" key="11">
    <source>
        <dbReference type="SAM" id="Phobius"/>
    </source>
</evidence>
<dbReference type="SMART" id="SM00448">
    <property type="entry name" value="REC"/>
    <property type="match status" value="1"/>
</dbReference>